<dbReference type="STRING" id="655015.B1812_03125"/>
<organism evidence="4 5">
    <name type="scientific">Methylocystis bryophila</name>
    <dbReference type="NCBI Taxonomy" id="655015"/>
    <lineage>
        <taxon>Bacteria</taxon>
        <taxon>Pseudomonadati</taxon>
        <taxon>Pseudomonadota</taxon>
        <taxon>Alphaproteobacteria</taxon>
        <taxon>Hyphomicrobiales</taxon>
        <taxon>Methylocystaceae</taxon>
        <taxon>Methylocystis</taxon>
    </lineage>
</organism>
<dbReference type="Gene3D" id="2.20.200.10">
    <property type="entry name" value="Outer membrane efflux proteins (OEP)"/>
    <property type="match status" value="1"/>
</dbReference>
<name>A0A1W6MRL5_9HYPH</name>
<dbReference type="Gene3D" id="1.20.1600.10">
    <property type="entry name" value="Outer membrane efflux proteins (OEP)"/>
    <property type="match status" value="1"/>
</dbReference>
<evidence type="ECO:0000256" key="1">
    <source>
        <dbReference type="ARBA" id="ARBA00007613"/>
    </source>
</evidence>
<evidence type="ECO:0000256" key="2">
    <source>
        <dbReference type="RuleBase" id="RU362097"/>
    </source>
</evidence>
<feature type="signal peptide" evidence="2">
    <location>
        <begin position="1"/>
        <end position="16"/>
    </location>
</feature>
<keyword evidence="2" id="KW-0564">Palmitate</keyword>
<keyword evidence="2" id="KW-1134">Transmembrane beta strand</keyword>
<dbReference type="OrthoDB" id="7181739at2"/>
<comment type="subcellular location">
    <subcellularLocation>
        <location evidence="2">Cell membrane</location>
        <topology evidence="2">Lipid-anchor</topology>
    </subcellularLocation>
</comment>
<reference evidence="4 5" key="1">
    <citation type="submission" date="2017-02" db="EMBL/GenBank/DDBJ databases">
        <authorList>
            <person name="Peterson S.W."/>
        </authorList>
    </citation>
    <scope>NUCLEOTIDE SEQUENCE [LARGE SCALE GENOMIC DNA]</scope>
    <source>
        <strain evidence="4 5">S285</strain>
    </source>
</reference>
<accession>A0A1W6MRL5</accession>
<gene>
    <name evidence="4" type="ORF">B1812_03125</name>
</gene>
<evidence type="ECO:0000313" key="4">
    <source>
        <dbReference type="EMBL" id="ARN80243.1"/>
    </source>
</evidence>
<comment type="similarity">
    <text evidence="1 2">Belongs to the outer membrane factor (OMF) (TC 1.B.17) family.</text>
</comment>
<dbReference type="KEGG" id="mbry:B1812_03125"/>
<dbReference type="GO" id="GO:0015562">
    <property type="term" value="F:efflux transmembrane transporter activity"/>
    <property type="evidence" value="ECO:0007669"/>
    <property type="project" value="InterPro"/>
</dbReference>
<evidence type="ECO:0000313" key="5">
    <source>
        <dbReference type="Proteomes" id="UP000193978"/>
    </source>
</evidence>
<dbReference type="Proteomes" id="UP000193978">
    <property type="component" value="Chromosome"/>
</dbReference>
<dbReference type="Pfam" id="PF02321">
    <property type="entry name" value="OEP"/>
    <property type="match status" value="2"/>
</dbReference>
<dbReference type="EMBL" id="CP019948">
    <property type="protein sequence ID" value="ARN80243.1"/>
    <property type="molecule type" value="Genomic_DNA"/>
</dbReference>
<dbReference type="GO" id="GO:0005886">
    <property type="term" value="C:plasma membrane"/>
    <property type="evidence" value="ECO:0007669"/>
    <property type="project" value="UniProtKB-SubCell"/>
</dbReference>
<keyword evidence="2" id="KW-0449">Lipoprotein</keyword>
<dbReference type="InterPro" id="IPR010131">
    <property type="entry name" value="MdtP/NodT-like"/>
</dbReference>
<dbReference type="RefSeq" id="WP_085770305.1">
    <property type="nucleotide sequence ID" value="NZ_AP027149.1"/>
</dbReference>
<evidence type="ECO:0008006" key="6">
    <source>
        <dbReference type="Google" id="ProtNLM"/>
    </source>
</evidence>
<dbReference type="PANTHER" id="PTHR30203">
    <property type="entry name" value="OUTER MEMBRANE CATION EFFLUX PROTEIN"/>
    <property type="match status" value="1"/>
</dbReference>
<evidence type="ECO:0000256" key="3">
    <source>
        <dbReference type="SAM" id="MobiDB-lite"/>
    </source>
</evidence>
<dbReference type="NCBIfam" id="TIGR01845">
    <property type="entry name" value="outer_NodT"/>
    <property type="match status" value="1"/>
</dbReference>
<keyword evidence="2" id="KW-0812">Transmembrane</keyword>
<keyword evidence="2" id="KW-0472">Membrane</keyword>
<sequence length="475" mass="51770">MRAVAFCALTALTLSACTVGPDFVAPVVQAPQSFGPEPRDVPSRTTSAEPDPQWWRCFRDDELTSLEKRLAAQNLDLKTAAERVEQAGAERTVVASQGLPHLEAQSTDVHERLSENGIFSRAVAAPGAPLTFAVLQQGLNASWELDLFGKVRRAVEAQDATTLAAIENRRGIAISALAELAQNYVALRGTQAGLAIVERNLRVAEDNIRIVESRFANGVTTTLDLAQARSQRESIAEVLPVLRTREAEVINAIGLLLGLEPRALEGELRRPKAIPAPPRQIAVGLPSTLLQRRPDIGEAEARLHAALAEIGEAEAEFYPDVNLVGDFNVQSLTLKKLFRASSTQWMLGPTVTLPIFQGGRLTGNLALKESRHREAAIEFQKTLLRAWKEVDDAMTAYAQAQKRRAAAARAAGQDRIALGVSRERYQQGLVDFLNVNASLTQLLRSENDLVESEVEMASQLVKLYRALGGGWEIAE</sequence>
<dbReference type="AlphaFoldDB" id="A0A1W6MRL5"/>
<dbReference type="SUPFAM" id="SSF56954">
    <property type="entry name" value="Outer membrane efflux proteins (OEP)"/>
    <property type="match status" value="1"/>
</dbReference>
<protein>
    <recommendedName>
        <fullName evidence="6">RND transporter</fullName>
    </recommendedName>
</protein>
<keyword evidence="2" id="KW-0732">Signal</keyword>
<feature type="region of interest" description="Disordered" evidence="3">
    <location>
        <begin position="30"/>
        <end position="52"/>
    </location>
</feature>
<proteinExistence type="inferred from homology"/>
<keyword evidence="5" id="KW-1185">Reference proteome</keyword>
<dbReference type="InterPro" id="IPR003423">
    <property type="entry name" value="OMP_efflux"/>
</dbReference>
<dbReference type="PROSITE" id="PS51257">
    <property type="entry name" value="PROKAR_LIPOPROTEIN"/>
    <property type="match status" value="1"/>
</dbReference>
<dbReference type="PANTHER" id="PTHR30203:SF25">
    <property type="entry name" value="OUTER MEMBRANE PROTEIN-RELATED"/>
    <property type="match status" value="1"/>
</dbReference>
<feature type="chain" id="PRO_5011831951" description="RND transporter" evidence="2">
    <location>
        <begin position="17"/>
        <end position="475"/>
    </location>
</feature>